<evidence type="ECO:0000313" key="7">
    <source>
        <dbReference type="Proteomes" id="UP001597294"/>
    </source>
</evidence>
<comment type="caution">
    <text evidence="6">The sequence shown here is derived from an EMBL/GenBank/DDBJ whole genome shotgun (WGS) entry which is preliminary data.</text>
</comment>
<keyword evidence="7" id="KW-1185">Reference proteome</keyword>
<dbReference type="Gene3D" id="3.40.190.10">
    <property type="entry name" value="Periplasmic binding protein-like II"/>
    <property type="match status" value="2"/>
</dbReference>
<accession>A0ABW5BJM2</accession>
<reference evidence="7" key="1">
    <citation type="journal article" date="2019" name="Int. J. Syst. Evol. Microbiol.">
        <title>The Global Catalogue of Microorganisms (GCM) 10K type strain sequencing project: providing services to taxonomists for standard genome sequencing and annotation.</title>
        <authorList>
            <consortium name="The Broad Institute Genomics Platform"/>
            <consortium name="The Broad Institute Genome Sequencing Center for Infectious Disease"/>
            <person name="Wu L."/>
            <person name="Ma J."/>
        </authorList>
    </citation>
    <scope>NUCLEOTIDE SEQUENCE [LARGE SCALE GENOMIC DNA]</scope>
    <source>
        <strain evidence="7">CGMCC 4.7192</strain>
    </source>
</reference>
<dbReference type="InterPro" id="IPR005119">
    <property type="entry name" value="LysR_subst-bd"/>
</dbReference>
<evidence type="ECO:0000256" key="2">
    <source>
        <dbReference type="ARBA" id="ARBA00023015"/>
    </source>
</evidence>
<evidence type="ECO:0000256" key="1">
    <source>
        <dbReference type="ARBA" id="ARBA00009437"/>
    </source>
</evidence>
<dbReference type="PANTHER" id="PTHR30537:SF74">
    <property type="entry name" value="HTH-TYPE TRANSCRIPTIONAL REGULATOR TRPI"/>
    <property type="match status" value="1"/>
</dbReference>
<dbReference type="PANTHER" id="PTHR30537">
    <property type="entry name" value="HTH-TYPE TRANSCRIPTIONAL REGULATOR"/>
    <property type="match status" value="1"/>
</dbReference>
<keyword evidence="2" id="KW-0805">Transcription regulation</keyword>
<dbReference type="EMBL" id="JBHUII010000004">
    <property type="protein sequence ID" value="MFD2206357.1"/>
    <property type="molecule type" value="Genomic_DNA"/>
</dbReference>
<evidence type="ECO:0000256" key="4">
    <source>
        <dbReference type="ARBA" id="ARBA00023163"/>
    </source>
</evidence>
<dbReference type="PROSITE" id="PS50931">
    <property type="entry name" value="HTH_LYSR"/>
    <property type="match status" value="1"/>
</dbReference>
<dbReference type="SUPFAM" id="SSF53850">
    <property type="entry name" value="Periplasmic binding protein-like II"/>
    <property type="match status" value="1"/>
</dbReference>
<feature type="domain" description="HTH lysR-type" evidence="5">
    <location>
        <begin position="5"/>
        <end position="62"/>
    </location>
</feature>
<keyword evidence="3" id="KW-0238">DNA-binding</keyword>
<sequence length="301" mass="34467">MRNFPSLSSLRAFEAVVRHNNLTHAANELNVTHAAVAQQIKRLEEWFGITLSRREGRGVVPTEAGLQLGIELSKSFDIIDDAVNDLKNSTEHRPLRITLTPTFTNFWLMPRLWDFRQKHPDIEILLNANSEVVDLRRQEYDLAIRYGNGNWPGFTVEKLMGSYASIVVAPELLKDVTIKEPQDITKLPWVCDIDDRHSEWNHWLEHHGIAFKKHHAKIHLSGYLTRDAIRGGQGIGVLPSNWVSEDIKDGRLIELFSLSSGKDTGYHLVYKKGVAPHHLHVFLQWIRAQNQLDCLSSRQPK</sequence>
<keyword evidence="4" id="KW-0804">Transcription</keyword>
<dbReference type="RefSeq" id="WP_380251857.1">
    <property type="nucleotide sequence ID" value="NZ_JBHUII010000004.1"/>
</dbReference>
<evidence type="ECO:0000313" key="6">
    <source>
        <dbReference type="EMBL" id="MFD2206357.1"/>
    </source>
</evidence>
<dbReference type="Proteomes" id="UP001597294">
    <property type="component" value="Unassembled WGS sequence"/>
</dbReference>
<evidence type="ECO:0000259" key="5">
    <source>
        <dbReference type="PROSITE" id="PS50931"/>
    </source>
</evidence>
<dbReference type="Pfam" id="PF00126">
    <property type="entry name" value="HTH_1"/>
    <property type="match status" value="1"/>
</dbReference>
<dbReference type="Gene3D" id="1.10.10.10">
    <property type="entry name" value="Winged helix-like DNA-binding domain superfamily/Winged helix DNA-binding domain"/>
    <property type="match status" value="1"/>
</dbReference>
<dbReference type="InterPro" id="IPR058163">
    <property type="entry name" value="LysR-type_TF_proteobact-type"/>
</dbReference>
<dbReference type="InterPro" id="IPR000847">
    <property type="entry name" value="LysR_HTH_N"/>
</dbReference>
<proteinExistence type="inferred from homology"/>
<name>A0ABW5BJM2_9PROT</name>
<evidence type="ECO:0000256" key="3">
    <source>
        <dbReference type="ARBA" id="ARBA00023125"/>
    </source>
</evidence>
<organism evidence="6 7">
    <name type="scientific">Kiloniella antarctica</name>
    <dbReference type="NCBI Taxonomy" id="1550907"/>
    <lineage>
        <taxon>Bacteria</taxon>
        <taxon>Pseudomonadati</taxon>
        <taxon>Pseudomonadota</taxon>
        <taxon>Alphaproteobacteria</taxon>
        <taxon>Rhodospirillales</taxon>
        <taxon>Kiloniellaceae</taxon>
        <taxon>Kiloniella</taxon>
    </lineage>
</organism>
<dbReference type="InterPro" id="IPR036388">
    <property type="entry name" value="WH-like_DNA-bd_sf"/>
</dbReference>
<dbReference type="SUPFAM" id="SSF46785">
    <property type="entry name" value="Winged helix' DNA-binding domain"/>
    <property type="match status" value="1"/>
</dbReference>
<protein>
    <submittedName>
        <fullName evidence="6">LysR substrate-binding domain-containing protein</fullName>
    </submittedName>
</protein>
<dbReference type="PRINTS" id="PR00039">
    <property type="entry name" value="HTHLYSR"/>
</dbReference>
<comment type="similarity">
    <text evidence="1">Belongs to the LysR transcriptional regulatory family.</text>
</comment>
<dbReference type="InterPro" id="IPR036390">
    <property type="entry name" value="WH_DNA-bd_sf"/>
</dbReference>
<gene>
    <name evidence="6" type="ORF">ACFSKO_12060</name>
</gene>
<dbReference type="Pfam" id="PF03466">
    <property type="entry name" value="LysR_substrate"/>
    <property type="match status" value="1"/>
</dbReference>